<proteinExistence type="predicted"/>
<dbReference type="Proteomes" id="UP000321113">
    <property type="component" value="Unassembled WGS sequence"/>
</dbReference>
<evidence type="ECO:0000313" key="1">
    <source>
        <dbReference type="EMBL" id="GEM78520.1"/>
    </source>
</evidence>
<gene>
    <name evidence="1" type="ORF">VSU01S_07650</name>
</gene>
<sequence>MEKNQLKLMNVTETSEYLGLSSTTFWRIRQKGLFPKPISSDGVVIGWPKKEIDNWVHDSFASAQS</sequence>
<dbReference type="AlphaFoldDB" id="A0A511QMH0"/>
<organism evidence="1 2">
    <name type="scientific">Vibrio superstes NBRC 103154</name>
    <dbReference type="NCBI Taxonomy" id="1219062"/>
    <lineage>
        <taxon>Bacteria</taxon>
        <taxon>Pseudomonadati</taxon>
        <taxon>Pseudomonadota</taxon>
        <taxon>Gammaproteobacteria</taxon>
        <taxon>Vibrionales</taxon>
        <taxon>Vibrionaceae</taxon>
        <taxon>Vibrio</taxon>
    </lineage>
</organism>
<comment type="caution">
    <text evidence="1">The sequence shown here is derived from an EMBL/GenBank/DDBJ whole genome shotgun (WGS) entry which is preliminary data.</text>
</comment>
<dbReference type="InterPro" id="IPR009061">
    <property type="entry name" value="DNA-bd_dom_put_sf"/>
</dbReference>
<dbReference type="Gene3D" id="1.10.238.160">
    <property type="match status" value="1"/>
</dbReference>
<reference evidence="1 2" key="1">
    <citation type="submission" date="2019-07" db="EMBL/GenBank/DDBJ databases">
        <title>Whole genome shotgun sequence of Vibrio superstes NBRC 103154.</title>
        <authorList>
            <person name="Hosoyama A."/>
            <person name="Uohara A."/>
            <person name="Ohji S."/>
            <person name="Ichikawa N."/>
        </authorList>
    </citation>
    <scope>NUCLEOTIDE SEQUENCE [LARGE SCALE GENOMIC DNA]</scope>
    <source>
        <strain evidence="1 2">NBRC 103154</strain>
    </source>
</reference>
<dbReference type="InterPro" id="IPR010260">
    <property type="entry name" value="AlpA"/>
</dbReference>
<accession>A0A511QMH0</accession>
<protein>
    <submittedName>
        <fullName evidence="1">Uncharacterized protein</fullName>
    </submittedName>
</protein>
<dbReference type="SUPFAM" id="SSF46955">
    <property type="entry name" value="Putative DNA-binding domain"/>
    <property type="match status" value="1"/>
</dbReference>
<dbReference type="Pfam" id="PF05930">
    <property type="entry name" value="Phage_AlpA"/>
    <property type="match status" value="1"/>
</dbReference>
<dbReference type="EMBL" id="BJXK01000003">
    <property type="protein sequence ID" value="GEM78520.1"/>
    <property type="molecule type" value="Genomic_DNA"/>
</dbReference>
<dbReference type="RefSeq" id="WP_162892860.1">
    <property type="nucleotide sequence ID" value="NZ_BJXK01000003.1"/>
</dbReference>
<name>A0A511QMH0_9VIBR</name>
<keyword evidence="2" id="KW-1185">Reference proteome</keyword>
<evidence type="ECO:0000313" key="2">
    <source>
        <dbReference type="Proteomes" id="UP000321113"/>
    </source>
</evidence>